<dbReference type="RefSeq" id="WP_137252307.1">
    <property type="nucleotide sequence ID" value="NZ_JBHSPQ010000004.1"/>
</dbReference>
<feature type="signal peptide" evidence="2">
    <location>
        <begin position="1"/>
        <end position="19"/>
    </location>
</feature>
<feature type="chain" id="PRO_5020293445" evidence="2">
    <location>
        <begin position="20"/>
        <end position="229"/>
    </location>
</feature>
<protein>
    <submittedName>
        <fullName evidence="3">DUF4386 domain-containing protein</fullName>
    </submittedName>
</protein>
<evidence type="ECO:0000256" key="1">
    <source>
        <dbReference type="SAM" id="Phobius"/>
    </source>
</evidence>
<sequence>MRRTTGILFVISAASFAVAASVLSATFDWPDILREPADKVLRSYVDGGAGLTWTWFATAWTYGLLAIPILMLPQAIKRTDSTLLRVATALGAVSVLLSLIGFLRWVFVVPPLAHAYVDGDSAAAAAWTAQHQYGGALLGEHLGQVLAIAWSILVSLLVLRSAVLPRWIGWVGLVASLLYLANQGDVLATAVPGFPVWDAAGLIGSTAWGLWTILLGVGVYLQRSSSHVE</sequence>
<feature type="transmembrane region" description="Helical" evidence="1">
    <location>
        <begin position="164"/>
        <end position="181"/>
    </location>
</feature>
<comment type="caution">
    <text evidence="3">The sequence shown here is derived from an EMBL/GenBank/DDBJ whole genome shotgun (WGS) entry which is preliminary data.</text>
</comment>
<dbReference type="AlphaFoldDB" id="A0A4U3M2V0"/>
<keyword evidence="1" id="KW-0472">Membrane</keyword>
<keyword evidence="2" id="KW-0732">Signal</keyword>
<feature type="transmembrane region" description="Helical" evidence="1">
    <location>
        <begin position="141"/>
        <end position="159"/>
    </location>
</feature>
<evidence type="ECO:0000256" key="2">
    <source>
        <dbReference type="SAM" id="SignalP"/>
    </source>
</evidence>
<feature type="transmembrane region" description="Helical" evidence="1">
    <location>
        <begin position="83"/>
        <end position="107"/>
    </location>
</feature>
<feature type="transmembrane region" description="Helical" evidence="1">
    <location>
        <begin position="48"/>
        <end position="71"/>
    </location>
</feature>
<evidence type="ECO:0000313" key="3">
    <source>
        <dbReference type="EMBL" id="TKK81596.1"/>
    </source>
</evidence>
<keyword evidence="1" id="KW-0812">Transmembrane</keyword>
<feature type="transmembrane region" description="Helical" evidence="1">
    <location>
        <begin position="201"/>
        <end position="221"/>
    </location>
</feature>
<dbReference type="OrthoDB" id="326446at2"/>
<keyword evidence="4" id="KW-1185">Reference proteome</keyword>
<dbReference type="InterPro" id="IPR025495">
    <property type="entry name" value="DUF4386"/>
</dbReference>
<gene>
    <name evidence="3" type="ORF">FDA38_01765</name>
</gene>
<name>A0A4U3M2V0_9ACTN</name>
<evidence type="ECO:0000313" key="4">
    <source>
        <dbReference type="Proteomes" id="UP000305836"/>
    </source>
</evidence>
<organism evidence="3 4">
    <name type="scientific">Kribbella jiaozuonensis</name>
    <dbReference type="NCBI Taxonomy" id="2575441"/>
    <lineage>
        <taxon>Bacteria</taxon>
        <taxon>Bacillati</taxon>
        <taxon>Actinomycetota</taxon>
        <taxon>Actinomycetes</taxon>
        <taxon>Propionibacteriales</taxon>
        <taxon>Kribbellaceae</taxon>
        <taxon>Kribbella</taxon>
    </lineage>
</organism>
<keyword evidence="1" id="KW-1133">Transmembrane helix</keyword>
<proteinExistence type="predicted"/>
<dbReference type="Proteomes" id="UP000305836">
    <property type="component" value="Unassembled WGS sequence"/>
</dbReference>
<dbReference type="EMBL" id="SZPZ01000001">
    <property type="protein sequence ID" value="TKK81596.1"/>
    <property type="molecule type" value="Genomic_DNA"/>
</dbReference>
<dbReference type="Pfam" id="PF14329">
    <property type="entry name" value="DUF4386"/>
    <property type="match status" value="1"/>
</dbReference>
<accession>A0A4U3M2V0</accession>
<reference evidence="3 4" key="1">
    <citation type="submission" date="2019-04" db="EMBL/GenBank/DDBJ databases">
        <title>Kribbella sp. NEAU-THZ 27 nov., a novel actinomycete isolated from soil.</title>
        <authorList>
            <person name="Duan L."/>
        </authorList>
    </citation>
    <scope>NUCLEOTIDE SEQUENCE [LARGE SCALE GENOMIC DNA]</scope>
    <source>
        <strain evidence="4">NEAU-THZ27</strain>
    </source>
</reference>